<dbReference type="GO" id="GO:0005657">
    <property type="term" value="C:replication fork"/>
    <property type="evidence" value="ECO:0007669"/>
    <property type="project" value="TreeGrafter"/>
</dbReference>
<dbReference type="PANTHER" id="PTHR23274">
    <property type="entry name" value="DNA HELICASE-RELATED"/>
    <property type="match status" value="1"/>
</dbReference>
<dbReference type="EMBL" id="BGPR01000922">
    <property type="protein sequence ID" value="GBM40237.1"/>
    <property type="molecule type" value="Genomic_DNA"/>
</dbReference>
<dbReference type="Proteomes" id="UP000499080">
    <property type="component" value="Unassembled WGS sequence"/>
</dbReference>
<dbReference type="SUPFAM" id="SSF52540">
    <property type="entry name" value="P-loop containing nucleoside triphosphate hydrolases"/>
    <property type="match status" value="1"/>
</dbReference>
<dbReference type="PANTHER" id="PTHR23274:SF51">
    <property type="entry name" value="OS03G0423850 PROTEIN"/>
    <property type="match status" value="1"/>
</dbReference>
<evidence type="ECO:0000313" key="2">
    <source>
        <dbReference type="Proteomes" id="UP000499080"/>
    </source>
</evidence>
<organism evidence="1 2">
    <name type="scientific">Araneus ventricosus</name>
    <name type="common">Orbweaver spider</name>
    <name type="synonym">Epeira ventricosa</name>
    <dbReference type="NCBI Taxonomy" id="182803"/>
    <lineage>
        <taxon>Eukaryota</taxon>
        <taxon>Metazoa</taxon>
        <taxon>Ecdysozoa</taxon>
        <taxon>Arthropoda</taxon>
        <taxon>Chelicerata</taxon>
        <taxon>Arachnida</taxon>
        <taxon>Araneae</taxon>
        <taxon>Araneomorphae</taxon>
        <taxon>Entelegynae</taxon>
        <taxon>Araneoidea</taxon>
        <taxon>Araneidae</taxon>
        <taxon>Araneus</taxon>
    </lineage>
</organism>
<dbReference type="AlphaFoldDB" id="A0A4Y2FGY1"/>
<dbReference type="OrthoDB" id="272985at2759"/>
<protein>
    <recommendedName>
        <fullName evidence="3">ATP-dependent DNA helicase</fullName>
    </recommendedName>
</protein>
<dbReference type="GO" id="GO:0006260">
    <property type="term" value="P:DNA replication"/>
    <property type="evidence" value="ECO:0007669"/>
    <property type="project" value="TreeGrafter"/>
</dbReference>
<gene>
    <name evidence="1" type="ORF">AVEN_183553_1</name>
</gene>
<reference evidence="1 2" key="1">
    <citation type="journal article" date="2019" name="Sci. Rep.">
        <title>Orb-weaving spider Araneus ventricosus genome elucidates the spidroin gene catalogue.</title>
        <authorList>
            <person name="Kono N."/>
            <person name="Nakamura H."/>
            <person name="Ohtoshi R."/>
            <person name="Moran D.A.P."/>
            <person name="Shinohara A."/>
            <person name="Yoshida Y."/>
            <person name="Fujiwara M."/>
            <person name="Mori M."/>
            <person name="Tomita M."/>
            <person name="Arakawa K."/>
        </authorList>
    </citation>
    <scope>NUCLEOTIDE SEQUENCE [LARGE SCALE GENOMIC DNA]</scope>
</reference>
<sequence>MPNVIDAEILTGHTKGSRPFIPITLSPSDSNLPFQLQRRQFPIRLGFAITINKSQGQSQKGLFFASASIFTWNVVAFSRATSRRCVRYKETGKIKKLK</sequence>
<accession>A0A4Y2FGY1</accession>
<name>A0A4Y2FGY1_ARAVE</name>
<proteinExistence type="predicted"/>
<dbReference type="InterPro" id="IPR027417">
    <property type="entry name" value="P-loop_NTPase"/>
</dbReference>
<keyword evidence="2" id="KW-1185">Reference proteome</keyword>
<evidence type="ECO:0000313" key="1">
    <source>
        <dbReference type="EMBL" id="GBM40237.1"/>
    </source>
</evidence>
<evidence type="ECO:0008006" key="3">
    <source>
        <dbReference type="Google" id="ProtNLM"/>
    </source>
</evidence>
<comment type="caution">
    <text evidence="1">The sequence shown here is derived from an EMBL/GenBank/DDBJ whole genome shotgun (WGS) entry which is preliminary data.</text>
</comment>